<sequence length="371" mass="42074">MLLCSSFFIIFSQNPAKPFSENRQRSINLVINIHCISVLSATPIAAAADHCSAMATEIPPCKTENLVKATWKISSDTKMLLDICMSEIRKCGKPGIAFKNKKWEEIREEFNKRADKNYNQKQLKNRMETLRTDWTTWKQLIGKETGLGWNHQIGNIDVDASWWDAKIRGNVKYAKFRYQGLEFRDELEFIFGDAVATSQRQRSPALGVPFESSDKNTTTDVPQEIIDSDDSEFDIGDHFSPVENTQPKKKRKVSPDIGGKATKGKAKVGTATNMRKTFERLVEAAEGHNEVEKAQIAATSHVHGEYSIPDCVKLLKSAKDNGFLNGQQFSYALEMLKDEQNRVLLITLKDSKEDLVEWILYNYVDKKPSNI</sequence>
<dbReference type="Proteomes" id="UP000265566">
    <property type="component" value="Chromosome 8"/>
</dbReference>
<dbReference type="Pfam" id="PF12776">
    <property type="entry name" value="Myb_DNA-bind_3"/>
    <property type="match status" value="1"/>
</dbReference>
<feature type="region of interest" description="Disordered" evidence="1">
    <location>
        <begin position="201"/>
        <end position="266"/>
    </location>
</feature>
<proteinExistence type="predicted"/>
<feature type="domain" description="Myb/SANT-like" evidence="2">
    <location>
        <begin position="74"/>
        <end position="165"/>
    </location>
</feature>
<reference evidence="3" key="1">
    <citation type="journal article" date="2018" name="Nat. Plants">
        <title>Whole-genome landscape of Medicago truncatula symbiotic genes.</title>
        <authorList>
            <person name="Pecrix Y."/>
            <person name="Gamas P."/>
            <person name="Carrere S."/>
        </authorList>
    </citation>
    <scope>NUCLEOTIDE SEQUENCE</scope>
    <source>
        <tissue evidence="3">Leaves</tissue>
    </source>
</reference>
<comment type="caution">
    <text evidence="3">The sequence shown here is derived from an EMBL/GenBank/DDBJ whole genome shotgun (WGS) entry which is preliminary data.</text>
</comment>
<gene>
    <name evidence="3" type="ORF">MtrunA17_Chr8g0362511</name>
</gene>
<dbReference type="EMBL" id="PSQE01000008">
    <property type="protein sequence ID" value="RHN41106.1"/>
    <property type="molecule type" value="Genomic_DNA"/>
</dbReference>
<accession>A0A396GIZ0</accession>
<dbReference type="AlphaFoldDB" id="A0A396GIZ0"/>
<dbReference type="PANTHER" id="PTHR31704:SF37">
    <property type="entry name" value="HEAT SHOCK PROTEIN"/>
    <property type="match status" value="1"/>
</dbReference>
<dbReference type="InterPro" id="IPR024752">
    <property type="entry name" value="Myb/SANT-like_dom"/>
</dbReference>
<name>A0A396GIZ0_MEDTR</name>
<evidence type="ECO:0000256" key="1">
    <source>
        <dbReference type="SAM" id="MobiDB-lite"/>
    </source>
</evidence>
<dbReference type="OrthoDB" id="1415665at2759"/>
<evidence type="ECO:0000259" key="2">
    <source>
        <dbReference type="Pfam" id="PF12776"/>
    </source>
</evidence>
<dbReference type="PANTHER" id="PTHR31704">
    <property type="entry name" value="MYB/SANT-LIKE DNA-BINDING DOMAIN PROTEIN-RELATED"/>
    <property type="match status" value="1"/>
</dbReference>
<evidence type="ECO:0000313" key="3">
    <source>
        <dbReference type="EMBL" id="RHN41106.1"/>
    </source>
</evidence>
<organism evidence="3">
    <name type="scientific">Medicago truncatula</name>
    <name type="common">Barrel medic</name>
    <name type="synonym">Medicago tribuloides</name>
    <dbReference type="NCBI Taxonomy" id="3880"/>
    <lineage>
        <taxon>Eukaryota</taxon>
        <taxon>Viridiplantae</taxon>
        <taxon>Streptophyta</taxon>
        <taxon>Embryophyta</taxon>
        <taxon>Tracheophyta</taxon>
        <taxon>Spermatophyta</taxon>
        <taxon>Magnoliopsida</taxon>
        <taxon>eudicotyledons</taxon>
        <taxon>Gunneridae</taxon>
        <taxon>Pentapetalae</taxon>
        <taxon>rosids</taxon>
        <taxon>fabids</taxon>
        <taxon>Fabales</taxon>
        <taxon>Fabaceae</taxon>
        <taxon>Papilionoideae</taxon>
        <taxon>50 kb inversion clade</taxon>
        <taxon>NPAAA clade</taxon>
        <taxon>Hologalegina</taxon>
        <taxon>IRL clade</taxon>
        <taxon>Trifolieae</taxon>
        <taxon>Medicago</taxon>
    </lineage>
</organism>
<dbReference type="Gramene" id="rna47395">
    <property type="protein sequence ID" value="RHN41106.1"/>
    <property type="gene ID" value="gene47395"/>
</dbReference>
<protein>
    <submittedName>
        <fullName evidence="3">Putative Myb/SANT-like domain-containing protein</fullName>
    </submittedName>
</protein>